<dbReference type="InterPro" id="IPR023772">
    <property type="entry name" value="DNA-bd_HTH_TetR-type_CS"/>
</dbReference>
<sequence>MLKRCYGGNNLKEDKETRNNLLQSARKEFTEKGYMKASLRTICKNAGVTTGALYFFFKDKDDLFDAVVGDTIKELYNMMQAHFKDEKNMAVKGEDMLPNAEESAEHEETASQVIHQMYLHREEILLVLTKSQGTKYENIADLFIDSAENHYRLMADAMAKHYPKAKIDDKFIHWLAHEQIDTFIFMISHIETEQDALPFIRQAVTYMMAGWYGIFLPR</sequence>
<dbReference type="PROSITE" id="PS50977">
    <property type="entry name" value="HTH_TETR_2"/>
    <property type="match status" value="1"/>
</dbReference>
<reference evidence="4 5" key="1">
    <citation type="submission" date="2019-08" db="EMBL/GenBank/DDBJ databases">
        <title>In-depth cultivation of the pig gut microbiome towards novel bacterial diversity and tailored functional studies.</title>
        <authorList>
            <person name="Wylensek D."/>
            <person name="Hitch T.C.A."/>
            <person name="Clavel T."/>
        </authorList>
    </citation>
    <scope>NUCLEOTIDE SEQUENCE [LARGE SCALE GENOMIC DNA]</scope>
    <source>
        <strain evidence="4 5">BL-389-WT-3D</strain>
    </source>
</reference>
<dbReference type="InterPro" id="IPR050624">
    <property type="entry name" value="HTH-type_Tx_Regulator"/>
</dbReference>
<dbReference type="PANTHER" id="PTHR43479">
    <property type="entry name" value="ACREF/ENVCD OPERON REPRESSOR-RELATED"/>
    <property type="match status" value="1"/>
</dbReference>
<gene>
    <name evidence="4" type="ORF">FYJ37_12385</name>
</gene>
<dbReference type="Proteomes" id="UP000462363">
    <property type="component" value="Unassembled WGS sequence"/>
</dbReference>
<feature type="DNA-binding region" description="H-T-H motif" evidence="2">
    <location>
        <begin position="38"/>
        <end position="57"/>
    </location>
</feature>
<comment type="caution">
    <text evidence="4">The sequence shown here is derived from an EMBL/GenBank/DDBJ whole genome shotgun (WGS) entry which is preliminary data.</text>
</comment>
<dbReference type="GO" id="GO:0003677">
    <property type="term" value="F:DNA binding"/>
    <property type="evidence" value="ECO:0007669"/>
    <property type="project" value="UniProtKB-UniRule"/>
</dbReference>
<protein>
    <submittedName>
        <fullName evidence="4">TetR/AcrR family transcriptional regulator</fullName>
    </submittedName>
</protein>
<dbReference type="PRINTS" id="PR00455">
    <property type="entry name" value="HTHTETR"/>
</dbReference>
<feature type="domain" description="HTH tetR-type" evidence="3">
    <location>
        <begin position="15"/>
        <end position="75"/>
    </location>
</feature>
<dbReference type="AlphaFoldDB" id="A0A844F7I8"/>
<evidence type="ECO:0000256" key="2">
    <source>
        <dbReference type="PROSITE-ProRule" id="PRU00335"/>
    </source>
</evidence>
<dbReference type="Pfam" id="PF00440">
    <property type="entry name" value="TetR_N"/>
    <property type="match status" value="1"/>
</dbReference>
<evidence type="ECO:0000259" key="3">
    <source>
        <dbReference type="PROSITE" id="PS50977"/>
    </source>
</evidence>
<proteinExistence type="predicted"/>
<dbReference type="Gene3D" id="1.10.357.10">
    <property type="entry name" value="Tetracycline Repressor, domain 2"/>
    <property type="match status" value="1"/>
</dbReference>
<accession>A0A844F7I8</accession>
<dbReference type="InterPro" id="IPR001647">
    <property type="entry name" value="HTH_TetR"/>
</dbReference>
<dbReference type="SUPFAM" id="SSF46689">
    <property type="entry name" value="Homeodomain-like"/>
    <property type="match status" value="1"/>
</dbReference>
<evidence type="ECO:0000313" key="4">
    <source>
        <dbReference type="EMBL" id="MSS41126.1"/>
    </source>
</evidence>
<name>A0A844F7I8_CLOSV</name>
<evidence type="ECO:0000256" key="1">
    <source>
        <dbReference type="ARBA" id="ARBA00023125"/>
    </source>
</evidence>
<organism evidence="4 5">
    <name type="scientific">Clostridium scindens (strain JCM 10418 / VPI 12708)</name>
    <dbReference type="NCBI Taxonomy" id="29347"/>
    <lineage>
        <taxon>Bacteria</taxon>
        <taxon>Bacillati</taxon>
        <taxon>Bacillota</taxon>
        <taxon>Clostridia</taxon>
        <taxon>Lachnospirales</taxon>
        <taxon>Lachnospiraceae</taxon>
    </lineage>
</organism>
<keyword evidence="1 2" id="KW-0238">DNA-binding</keyword>
<dbReference type="PANTHER" id="PTHR43479:SF11">
    <property type="entry name" value="ACREF_ENVCD OPERON REPRESSOR-RELATED"/>
    <property type="match status" value="1"/>
</dbReference>
<dbReference type="InterPro" id="IPR009057">
    <property type="entry name" value="Homeodomain-like_sf"/>
</dbReference>
<dbReference type="EMBL" id="VUMB01000026">
    <property type="protein sequence ID" value="MSS41126.1"/>
    <property type="molecule type" value="Genomic_DNA"/>
</dbReference>
<dbReference type="PROSITE" id="PS01081">
    <property type="entry name" value="HTH_TETR_1"/>
    <property type="match status" value="1"/>
</dbReference>
<evidence type="ECO:0000313" key="5">
    <source>
        <dbReference type="Proteomes" id="UP000462363"/>
    </source>
</evidence>